<feature type="region of interest" description="Disordered" evidence="1">
    <location>
        <begin position="155"/>
        <end position="177"/>
    </location>
</feature>
<evidence type="ECO:0000313" key="2">
    <source>
        <dbReference type="EMBL" id="TDX32076.1"/>
    </source>
</evidence>
<organism evidence="2 3">
    <name type="scientific">Modicisalibacter xianhensis</name>
    <dbReference type="NCBI Taxonomy" id="442341"/>
    <lineage>
        <taxon>Bacteria</taxon>
        <taxon>Pseudomonadati</taxon>
        <taxon>Pseudomonadota</taxon>
        <taxon>Gammaproteobacteria</taxon>
        <taxon>Oceanospirillales</taxon>
        <taxon>Halomonadaceae</taxon>
        <taxon>Modicisalibacter</taxon>
    </lineage>
</organism>
<dbReference type="Proteomes" id="UP000294489">
    <property type="component" value="Unassembled WGS sequence"/>
</dbReference>
<proteinExistence type="predicted"/>
<feature type="compositionally biased region" description="Low complexity" evidence="1">
    <location>
        <begin position="157"/>
        <end position="169"/>
    </location>
</feature>
<dbReference type="RefSeq" id="WP_134015493.1">
    <property type="nucleotide sequence ID" value="NZ_SOEC01000002.1"/>
</dbReference>
<protein>
    <recommendedName>
        <fullName evidence="4">ElaB/YqjD/DUF883 family membrane-anchored ribosome-binding protein</fullName>
    </recommendedName>
</protein>
<name>A0A4R8G646_9GAMM</name>
<dbReference type="EMBL" id="SOEC01000002">
    <property type="protein sequence ID" value="TDX32076.1"/>
    <property type="molecule type" value="Genomic_DNA"/>
</dbReference>
<reference evidence="2 3" key="1">
    <citation type="submission" date="2019-03" db="EMBL/GenBank/DDBJ databases">
        <title>Freshwater and sediment microbial communities from various areas in North America, analyzing microbe dynamics in response to fracking.</title>
        <authorList>
            <person name="Lamendella R."/>
        </authorList>
    </citation>
    <scope>NUCLEOTIDE SEQUENCE [LARGE SCALE GENOMIC DNA]</scope>
    <source>
        <strain evidence="2 3">6_TX</strain>
    </source>
</reference>
<dbReference type="AlphaFoldDB" id="A0A4R8G646"/>
<evidence type="ECO:0000313" key="3">
    <source>
        <dbReference type="Proteomes" id="UP000294489"/>
    </source>
</evidence>
<sequence length="177" mass="19375">MVDPEKRVNPSLPAYDNGADGGSGPTASGSGSSQRDELKQRGRETAHEIKGAARQQAEGLFSQQRDAAAEQAEKISSAFRKMADEFDDQEQPLFSGYANDVASCTDNLSHRLREKDLGGLIEQAQDYSRRQPALYFGGAIAAGFLLARFLRSSNERQAQQHYQQTPTQPGGYDTTPY</sequence>
<dbReference type="OrthoDB" id="5772479at2"/>
<comment type="caution">
    <text evidence="2">The sequence shown here is derived from an EMBL/GenBank/DDBJ whole genome shotgun (WGS) entry which is preliminary data.</text>
</comment>
<feature type="compositionally biased region" description="Basic and acidic residues" evidence="1">
    <location>
        <begin position="34"/>
        <end position="51"/>
    </location>
</feature>
<gene>
    <name evidence="2" type="ORF">DFO67_10224</name>
</gene>
<feature type="region of interest" description="Disordered" evidence="1">
    <location>
        <begin position="1"/>
        <end position="73"/>
    </location>
</feature>
<accession>A0A4R8G646</accession>
<evidence type="ECO:0008006" key="4">
    <source>
        <dbReference type="Google" id="ProtNLM"/>
    </source>
</evidence>
<evidence type="ECO:0000256" key="1">
    <source>
        <dbReference type="SAM" id="MobiDB-lite"/>
    </source>
</evidence>